<dbReference type="AlphaFoldDB" id="A0A437AKQ0"/>
<comment type="caution">
    <text evidence="1">The sequence shown here is derived from an EMBL/GenBank/DDBJ whole genome shotgun (WGS) entry which is preliminary data.</text>
</comment>
<dbReference type="EMBL" id="RCSS01000456">
    <property type="protein sequence ID" value="RVD91626.1"/>
    <property type="molecule type" value="Genomic_DNA"/>
</dbReference>
<dbReference type="VEuPathDB" id="MicrosporidiaDB:TUBRATIS_18970"/>
<dbReference type="OrthoDB" id="10261753at2759"/>
<reference evidence="1 2" key="1">
    <citation type="submission" date="2018-10" db="EMBL/GenBank/DDBJ databases">
        <title>Draft genome sequence of the microsporidian Tubulinosema ratisbonensis.</title>
        <authorList>
            <person name="Polonais V."/>
            <person name="Peyretaillade E."/>
            <person name="Niehus S."/>
            <person name="Wawrzyniak I."/>
            <person name="Franchet A."/>
            <person name="Gaspin C."/>
            <person name="Reichstadt M."/>
            <person name="Belser C."/>
            <person name="Labadie K."/>
            <person name="Delbac F."/>
            <person name="Ferrandon D."/>
        </authorList>
    </citation>
    <scope>NUCLEOTIDE SEQUENCE [LARGE SCALE GENOMIC DNA]</scope>
    <source>
        <strain evidence="1 2">Franzen</strain>
    </source>
</reference>
<name>A0A437AKQ0_9MICR</name>
<sequence length="220" mass="26973">MNIEDILVKLIKKEELPKDLSYEKEPYLHYEELDDIPTHKLTCFLYNFIDYFITNSTQHLKNFIKEVEDYKLIKKEFLQIKSVYQTNFSRELKIYLFKLKKSFLEKNIDFKDRNYILNLINYFYLESLEFLRYERIEFKEEEKKPISVIQIDCKGKKKDLFFDRNKPTLSLDDYANKVMSAMKERENKFEKEVRKEVSLEDLRKEDEFKDDLIKNKRNMG</sequence>
<evidence type="ECO:0000313" key="1">
    <source>
        <dbReference type="EMBL" id="RVD91626.1"/>
    </source>
</evidence>
<proteinExistence type="predicted"/>
<organism evidence="1 2">
    <name type="scientific">Tubulinosema ratisbonensis</name>
    <dbReference type="NCBI Taxonomy" id="291195"/>
    <lineage>
        <taxon>Eukaryota</taxon>
        <taxon>Fungi</taxon>
        <taxon>Fungi incertae sedis</taxon>
        <taxon>Microsporidia</taxon>
        <taxon>Tubulinosematoidea</taxon>
        <taxon>Tubulinosematidae</taxon>
        <taxon>Tubulinosema</taxon>
    </lineage>
</organism>
<protein>
    <submittedName>
        <fullName evidence="1">Uncharacterized protein</fullName>
    </submittedName>
</protein>
<evidence type="ECO:0000313" key="2">
    <source>
        <dbReference type="Proteomes" id="UP000282876"/>
    </source>
</evidence>
<gene>
    <name evidence="1" type="ORF">TUBRATIS_18970</name>
</gene>
<keyword evidence="2" id="KW-1185">Reference proteome</keyword>
<dbReference type="Proteomes" id="UP000282876">
    <property type="component" value="Unassembled WGS sequence"/>
</dbReference>
<accession>A0A437AKQ0</accession>